<comment type="caution">
    <text evidence="1">The sequence shown here is derived from an EMBL/GenBank/DDBJ whole genome shotgun (WGS) entry which is preliminary data.</text>
</comment>
<accession>A0AAW1WZX2</accession>
<dbReference type="EMBL" id="JBEDUW010000005">
    <property type="protein sequence ID" value="KAK9928982.1"/>
    <property type="molecule type" value="Genomic_DNA"/>
</dbReference>
<reference evidence="1 2" key="1">
    <citation type="journal article" date="2023" name="G3 (Bethesda)">
        <title>A chromosome-length genome assembly and annotation of blackberry (Rubus argutus, cv. 'Hillquist').</title>
        <authorList>
            <person name="Bruna T."/>
            <person name="Aryal R."/>
            <person name="Dudchenko O."/>
            <person name="Sargent D.J."/>
            <person name="Mead D."/>
            <person name="Buti M."/>
            <person name="Cavallini A."/>
            <person name="Hytonen T."/>
            <person name="Andres J."/>
            <person name="Pham M."/>
            <person name="Weisz D."/>
            <person name="Mascagni F."/>
            <person name="Usai G."/>
            <person name="Natali L."/>
            <person name="Bassil N."/>
            <person name="Fernandez G.E."/>
            <person name="Lomsadze A."/>
            <person name="Armour M."/>
            <person name="Olukolu B."/>
            <person name="Poorten T."/>
            <person name="Britton C."/>
            <person name="Davik J."/>
            <person name="Ashrafi H."/>
            <person name="Aiden E.L."/>
            <person name="Borodovsky M."/>
            <person name="Worthington M."/>
        </authorList>
    </citation>
    <scope>NUCLEOTIDE SEQUENCE [LARGE SCALE GENOMIC DNA]</scope>
    <source>
        <strain evidence="1">PI 553951</strain>
    </source>
</reference>
<evidence type="ECO:0000313" key="2">
    <source>
        <dbReference type="Proteomes" id="UP001457282"/>
    </source>
</evidence>
<organism evidence="1 2">
    <name type="scientific">Rubus argutus</name>
    <name type="common">Southern blackberry</name>
    <dbReference type="NCBI Taxonomy" id="59490"/>
    <lineage>
        <taxon>Eukaryota</taxon>
        <taxon>Viridiplantae</taxon>
        <taxon>Streptophyta</taxon>
        <taxon>Embryophyta</taxon>
        <taxon>Tracheophyta</taxon>
        <taxon>Spermatophyta</taxon>
        <taxon>Magnoliopsida</taxon>
        <taxon>eudicotyledons</taxon>
        <taxon>Gunneridae</taxon>
        <taxon>Pentapetalae</taxon>
        <taxon>rosids</taxon>
        <taxon>fabids</taxon>
        <taxon>Rosales</taxon>
        <taxon>Rosaceae</taxon>
        <taxon>Rosoideae</taxon>
        <taxon>Rosoideae incertae sedis</taxon>
        <taxon>Rubus</taxon>
    </lineage>
</organism>
<protein>
    <submittedName>
        <fullName evidence="1">Uncharacterized protein</fullName>
    </submittedName>
</protein>
<sequence>MISFQTPWSPLLHRLTNTDVCSFVHRDPLPRRTTQSLSVGKSSSVPPSSLTVAAVASLPRPHQPIPSCCCPHPRTQICPRRCTVPSPDFLNTVATDPCFTVVLTNAARSPSHCLHRGLYSMACLCPCSSAIAQSP</sequence>
<dbReference type="AlphaFoldDB" id="A0AAW1WZX2"/>
<keyword evidence="2" id="KW-1185">Reference proteome</keyword>
<dbReference type="Proteomes" id="UP001457282">
    <property type="component" value="Unassembled WGS sequence"/>
</dbReference>
<name>A0AAW1WZX2_RUBAR</name>
<evidence type="ECO:0000313" key="1">
    <source>
        <dbReference type="EMBL" id="KAK9928982.1"/>
    </source>
</evidence>
<gene>
    <name evidence="1" type="ORF">M0R45_026093</name>
</gene>
<proteinExistence type="predicted"/>